<evidence type="ECO:0000256" key="2">
    <source>
        <dbReference type="ARBA" id="ARBA00007637"/>
    </source>
</evidence>
<dbReference type="EMBL" id="SUNH01000054">
    <property type="protein sequence ID" value="TJZ78171.1"/>
    <property type="molecule type" value="Genomic_DNA"/>
</dbReference>
<dbReference type="InterPro" id="IPR001509">
    <property type="entry name" value="Epimerase_deHydtase"/>
</dbReference>
<comment type="pathway">
    <text evidence="1">Bacterial outer membrane biogenesis; LPS O-antigen biosynthesis.</text>
</comment>
<dbReference type="Pfam" id="PF01370">
    <property type="entry name" value="Epimerase"/>
    <property type="match status" value="1"/>
</dbReference>
<gene>
    <name evidence="4" type="ORF">FA740_18730</name>
</gene>
<sequence>MTAPRSILITGGAGFIGAHLAARLIAGGNRVVILDDLSSGSADALHPDAVFHRGSVCDAALVAGAMAGCDGVVHLAATVSVPECVADWMGGHRVNIGGTITVFEAARACGGIPVVYASSAAIYGDQGAALCHEGLVPAPLSPYGADKLSCEHHARAFWTIHRQPSAGLRFFNVYGPGQSIRSPYAGVVARFCANARAGTPHTVYGDGQQTRDFIHVADVVAVICRALALLSDTPSAIVSNVCNNRETSLLDLIDILGRIVPGSDQGTTFLPARAGDIRYSRGDDRWLKQVLGGTKGISMLDGLREILTPVSPRP</sequence>
<dbReference type="AlphaFoldDB" id="A0A4U0QA10"/>
<dbReference type="Gene3D" id="3.40.50.720">
    <property type="entry name" value="NAD(P)-binding Rossmann-like Domain"/>
    <property type="match status" value="1"/>
</dbReference>
<proteinExistence type="inferred from homology"/>
<dbReference type="RefSeq" id="WP_136858324.1">
    <property type="nucleotide sequence ID" value="NZ_SUNH01000054.1"/>
</dbReference>
<dbReference type="InterPro" id="IPR036291">
    <property type="entry name" value="NAD(P)-bd_dom_sf"/>
</dbReference>
<comment type="similarity">
    <text evidence="2">Belongs to the NAD(P)-dependent epimerase/dehydratase family.</text>
</comment>
<evidence type="ECO:0000259" key="3">
    <source>
        <dbReference type="Pfam" id="PF01370"/>
    </source>
</evidence>
<dbReference type="Gene3D" id="3.90.25.10">
    <property type="entry name" value="UDP-galactose 4-epimerase, domain 1"/>
    <property type="match status" value="1"/>
</dbReference>
<evidence type="ECO:0000256" key="1">
    <source>
        <dbReference type="ARBA" id="ARBA00005125"/>
    </source>
</evidence>
<feature type="domain" description="NAD-dependent epimerase/dehydratase" evidence="3">
    <location>
        <begin position="7"/>
        <end position="235"/>
    </location>
</feature>
<name>A0A4U0QA10_9RHOB</name>
<dbReference type="Proteomes" id="UP000306223">
    <property type="component" value="Unassembled WGS sequence"/>
</dbReference>
<dbReference type="PANTHER" id="PTHR43000">
    <property type="entry name" value="DTDP-D-GLUCOSE 4,6-DEHYDRATASE-RELATED"/>
    <property type="match status" value="1"/>
</dbReference>
<comment type="caution">
    <text evidence="4">The sequence shown here is derived from an EMBL/GenBank/DDBJ whole genome shotgun (WGS) entry which is preliminary data.</text>
</comment>
<keyword evidence="5" id="KW-1185">Reference proteome</keyword>
<organism evidence="4 5">
    <name type="scientific">Paracoccus hibiscisoli</name>
    <dbReference type="NCBI Taxonomy" id="2023261"/>
    <lineage>
        <taxon>Bacteria</taxon>
        <taxon>Pseudomonadati</taxon>
        <taxon>Pseudomonadota</taxon>
        <taxon>Alphaproteobacteria</taxon>
        <taxon>Rhodobacterales</taxon>
        <taxon>Paracoccaceae</taxon>
        <taxon>Paracoccus</taxon>
    </lineage>
</organism>
<dbReference type="SUPFAM" id="SSF51735">
    <property type="entry name" value="NAD(P)-binding Rossmann-fold domains"/>
    <property type="match status" value="1"/>
</dbReference>
<dbReference type="OrthoDB" id="9801785at2"/>
<evidence type="ECO:0000313" key="5">
    <source>
        <dbReference type="Proteomes" id="UP000306223"/>
    </source>
</evidence>
<protein>
    <submittedName>
        <fullName evidence="4">NAD-dependent epimerase/dehydratase family protein</fullName>
    </submittedName>
</protein>
<accession>A0A4U0QA10</accession>
<reference evidence="4 5" key="1">
    <citation type="submission" date="2019-04" db="EMBL/GenBank/DDBJ databases">
        <authorList>
            <person name="Li J."/>
        </authorList>
    </citation>
    <scope>NUCLEOTIDE SEQUENCE [LARGE SCALE GENOMIC DNA]</scope>
    <source>
        <strain evidence="4 5">CCTCC AB2016182</strain>
    </source>
</reference>
<evidence type="ECO:0000313" key="4">
    <source>
        <dbReference type="EMBL" id="TJZ78171.1"/>
    </source>
</evidence>